<accession>A0A066YRE1</accession>
<proteinExistence type="predicted"/>
<sequence>MVGRGAAMGGPVTAGPACSWRPAPAGSASGAAVVAVPEVIGEDDAQGAGEGLSAAGQWAL</sequence>
<name>A0A066YRE1_9ACTN</name>
<dbReference type="Proteomes" id="UP000027178">
    <property type="component" value="Unassembled WGS sequence"/>
</dbReference>
<dbReference type="AlphaFoldDB" id="A0A066YRE1"/>
<dbReference type="EMBL" id="JNBY01000174">
    <property type="protein sequence ID" value="KDN80500.1"/>
    <property type="molecule type" value="Genomic_DNA"/>
</dbReference>
<dbReference type="HOGENOM" id="CLU_2935427_0_0_11"/>
<dbReference type="PATRIC" id="fig|1348663.4.peg.7457"/>
<evidence type="ECO:0000313" key="1">
    <source>
        <dbReference type="EMBL" id="KDN80500.1"/>
    </source>
</evidence>
<reference evidence="1 2" key="1">
    <citation type="submission" date="2014-05" db="EMBL/GenBank/DDBJ databases">
        <title>Draft Genome Sequence of Kitasatospora cheerisanensis KCTC 2395.</title>
        <authorList>
            <person name="Nam D.H."/>
        </authorList>
    </citation>
    <scope>NUCLEOTIDE SEQUENCE [LARGE SCALE GENOMIC DNA]</scope>
    <source>
        <strain evidence="1 2">KCTC 2395</strain>
    </source>
</reference>
<protein>
    <submittedName>
        <fullName evidence="1">Uncharacterized protein</fullName>
    </submittedName>
</protein>
<organism evidence="1 2">
    <name type="scientific">Kitasatospora cheerisanensis KCTC 2395</name>
    <dbReference type="NCBI Taxonomy" id="1348663"/>
    <lineage>
        <taxon>Bacteria</taxon>
        <taxon>Bacillati</taxon>
        <taxon>Actinomycetota</taxon>
        <taxon>Actinomycetes</taxon>
        <taxon>Kitasatosporales</taxon>
        <taxon>Streptomycetaceae</taxon>
        <taxon>Kitasatospora</taxon>
    </lineage>
</organism>
<keyword evidence="2" id="KW-1185">Reference proteome</keyword>
<evidence type="ECO:0000313" key="2">
    <source>
        <dbReference type="Proteomes" id="UP000027178"/>
    </source>
</evidence>
<gene>
    <name evidence="1" type="ORF">KCH_77340</name>
</gene>
<comment type="caution">
    <text evidence="1">The sequence shown here is derived from an EMBL/GenBank/DDBJ whole genome shotgun (WGS) entry which is preliminary data.</text>
</comment>